<keyword evidence="2" id="KW-1185">Reference proteome</keyword>
<dbReference type="EMBL" id="KJ510413">
    <property type="protein sequence ID" value="AHY26957.1"/>
    <property type="molecule type" value="Genomic_DNA"/>
</dbReference>
<dbReference type="Pfam" id="PF24076">
    <property type="entry name" value="DUF7368"/>
    <property type="match status" value="1"/>
</dbReference>
<accession>A0A023W749</accession>
<dbReference type="Proteomes" id="UP000024441">
    <property type="component" value="Segment"/>
</dbReference>
<dbReference type="GeneID" id="19488349"/>
<dbReference type="KEGG" id="vg:19488349"/>
<evidence type="ECO:0000313" key="2">
    <source>
        <dbReference type="Proteomes" id="UP000024441"/>
    </source>
</evidence>
<sequence>MSGDNNGRVDCVMCGRNVTTENNRYAKHSTVARGKQRCGMSEQRVPITGTSDDDYLARAQLVVSLAGQLADEDPHLTWDYLTALPAVEVQRLLVVALAAIPTDRTLNELFAWVANLPEARKAVA</sequence>
<organism evidence="1 2">
    <name type="scientific">Mycobacterium phage Bernal13</name>
    <dbReference type="NCBI Taxonomy" id="1486424"/>
    <lineage>
        <taxon>Viruses</taxon>
        <taxon>Duplodnaviria</taxon>
        <taxon>Heunggongvirae</taxon>
        <taxon>Uroviricota</taxon>
        <taxon>Caudoviricetes</taxon>
        <taxon>Bernalvirus</taxon>
        <taxon>Bernalvirus bernal13</taxon>
    </lineage>
</organism>
<proteinExistence type="predicted"/>
<evidence type="ECO:0000313" key="1">
    <source>
        <dbReference type="EMBL" id="AHY26957.1"/>
    </source>
</evidence>
<gene>
    <name evidence="1" type="primary">42</name>
    <name evidence="1" type="ORF">PBI_BERNAL13_42</name>
</gene>
<reference evidence="1 2" key="1">
    <citation type="submission" date="2014-02" db="EMBL/GenBank/DDBJ databases">
        <authorList>
            <person name="Bateh S."/>
            <person name="Bernal D."/>
            <person name="Debose F."/>
            <person name="Kujala R."/>
            <person name="Lamas N."/>
            <person name="Menkis M."/>
            <person name="Romero R."/>
            <person name="Schrull J."/>
            <person name="Sharma S."/>
            <person name="Sidronio T."/>
            <person name="Solanki D."/>
            <person name="Swartout D."/>
            <person name="Venero M."/>
            <person name="Vijayan A."/>
            <person name="Wang J.-S."/>
            <person name="Yakovenko A."/>
            <person name="Sabo J.L."/>
            <person name="Braun E.L."/>
            <person name="Barbazuk W.B."/>
            <person name="Buck G.A."/>
            <person name="Campbell R."/>
            <person name="Carvalho M.R."/>
            <person name="Duckworth R.A."/>
            <person name="Dunn T."/>
            <person name="Halpern C."/>
            <person name="Johnson A."/>
            <person name="Kiflezghi M.G."/>
            <person name="Lee V."/>
            <person name="Loviza R.A."/>
            <person name="Serrano M.G."/>
            <person name="Shah Z.V."/>
            <person name="Sharma K."/>
            <person name="Voegtly L.J."/>
            <person name="Walstead R."/>
            <person name="Wang Y.P."/>
            <person name="Bradley K.W."/>
            <person name="Clarke D.Q."/>
            <person name="Barker L.P."/>
            <person name="Bailey C."/>
            <person name="Asai D.J."/>
            <person name="Bowman C.A."/>
            <person name="Russell D.A."/>
            <person name="Pope W.H."/>
            <person name="Jacobs-Sera D."/>
            <person name="Hendrix R.W."/>
            <person name="Hatfull G.F."/>
        </authorList>
    </citation>
    <scope>NUCLEOTIDE SEQUENCE [LARGE SCALE GENOMIC DNA]</scope>
</reference>
<protein>
    <submittedName>
        <fullName evidence="1">Uncharacterized protein</fullName>
    </submittedName>
</protein>
<name>A0A023W749_9CAUD</name>
<dbReference type="RefSeq" id="YP_009031168.1">
    <property type="nucleotide sequence ID" value="NC_024135.1"/>
</dbReference>
<dbReference type="InterPro" id="IPR055792">
    <property type="entry name" value="DUF7368"/>
</dbReference>